<feature type="compositionally biased region" description="Basic and acidic residues" evidence="2">
    <location>
        <begin position="153"/>
        <end position="163"/>
    </location>
</feature>
<feature type="domain" description="C2H2-type" evidence="3">
    <location>
        <begin position="443"/>
        <end position="465"/>
    </location>
</feature>
<keyword evidence="5" id="KW-1185">Reference proteome</keyword>
<proteinExistence type="predicted"/>
<dbReference type="SMART" id="SM00355">
    <property type="entry name" value="ZnF_C2H2"/>
    <property type="match status" value="4"/>
</dbReference>
<dbReference type="PROSITE" id="PS50157">
    <property type="entry name" value="ZINC_FINGER_C2H2_2"/>
    <property type="match status" value="4"/>
</dbReference>
<dbReference type="InterPro" id="IPR036236">
    <property type="entry name" value="Znf_C2H2_sf"/>
</dbReference>
<dbReference type="Gene3D" id="3.30.160.60">
    <property type="entry name" value="Classic Zinc Finger"/>
    <property type="match status" value="2"/>
</dbReference>
<feature type="region of interest" description="Disordered" evidence="2">
    <location>
        <begin position="130"/>
        <end position="163"/>
    </location>
</feature>
<dbReference type="AlphaFoldDB" id="A0A834LKG6"/>
<dbReference type="EMBL" id="WJXA01000006">
    <property type="protein sequence ID" value="KAF7140086.1"/>
    <property type="molecule type" value="Genomic_DNA"/>
</dbReference>
<feature type="domain" description="C2H2-type" evidence="3">
    <location>
        <begin position="367"/>
        <end position="394"/>
    </location>
</feature>
<dbReference type="PANTHER" id="PTHR47591">
    <property type="entry name" value="ZINC FINGER PROTEIN ZAT2-RELATED"/>
    <property type="match status" value="1"/>
</dbReference>
<comment type="caution">
    <text evidence="4">The sequence shown here is derived from an EMBL/GenBank/DDBJ whole genome shotgun (WGS) entry which is preliminary data.</text>
</comment>
<name>A0A834LKG6_RHOSS</name>
<dbReference type="PROSITE" id="PS00028">
    <property type="entry name" value="ZINC_FINGER_C2H2_1"/>
    <property type="match status" value="4"/>
</dbReference>
<gene>
    <name evidence="4" type="ORF">RHSIM_Rhsim06G0235100</name>
</gene>
<evidence type="ECO:0000259" key="3">
    <source>
        <dbReference type="PROSITE" id="PS50157"/>
    </source>
</evidence>
<dbReference type="SUPFAM" id="SSF57667">
    <property type="entry name" value="beta-beta-alpha zinc fingers"/>
    <property type="match status" value="2"/>
</dbReference>
<dbReference type="GO" id="GO:0008270">
    <property type="term" value="F:zinc ion binding"/>
    <property type="evidence" value="ECO:0007669"/>
    <property type="project" value="UniProtKB-KW"/>
</dbReference>
<dbReference type="OrthoDB" id="6077919at2759"/>
<dbReference type="InterPro" id="IPR013087">
    <property type="entry name" value="Znf_C2H2_type"/>
</dbReference>
<evidence type="ECO:0000313" key="5">
    <source>
        <dbReference type="Proteomes" id="UP000626092"/>
    </source>
</evidence>
<evidence type="ECO:0000256" key="2">
    <source>
        <dbReference type="SAM" id="MobiDB-lite"/>
    </source>
</evidence>
<feature type="compositionally biased region" description="Polar residues" evidence="2">
    <location>
        <begin position="478"/>
        <end position="490"/>
    </location>
</feature>
<evidence type="ECO:0000313" key="4">
    <source>
        <dbReference type="EMBL" id="KAF7140086.1"/>
    </source>
</evidence>
<feature type="domain" description="C2H2-type" evidence="3">
    <location>
        <begin position="105"/>
        <end position="132"/>
    </location>
</feature>
<sequence>MDQDKKTPVPRSSGEGKLWIKLKINPVKVEQGGAQADAEDRRIGPQRNDEPRVCNVCNKGFSSGKALGGHMRVHVQADKELKTNSSSTNNGRSSGGGCGVGGGKTICSLCGKDFPSMKSLFGHMRCHPEREWRGIQPPPQAKNSPISSSVSDPKSEQFQHMADEDSVTDLTESLPSWCVKAKRGRKGLVTEEEKLFDAVEDLMRLARGDSLESGLTHKNRVDGYDFEAEKCNSLIEIESKKRKIEERDCCHPVKKLRMDERGPTYEVKKMEKLGKAKAHVLKKEYMERSVDESDGEKSGGSDSTIPCEEQLIVSYKYCESTNTKKKRKKLKLRDVESVRESNLIPVDDQVNRTVEIVAAMAAPPDKYKCSTCSKCFPTHQALGGHRSSHNKVRITSQNMDESSIAGGEGTGELEANPMSLAGAKKEDEGAGSSKPVLVGESNHQCKICNKIFSTGQALGGHKRCHWTGSADQAAAPNQAGSPGEASQTGQRKILEIDLNELPAMDDEEDGYDYYASNSSHASVG</sequence>
<feature type="region of interest" description="Disordered" evidence="2">
    <location>
        <begin position="502"/>
        <end position="524"/>
    </location>
</feature>
<protein>
    <recommendedName>
        <fullName evidence="3">C2H2-type domain-containing protein</fullName>
    </recommendedName>
</protein>
<feature type="region of interest" description="Disordered" evidence="2">
    <location>
        <begin position="471"/>
        <end position="490"/>
    </location>
</feature>
<keyword evidence="1" id="KW-0479">Metal-binding</keyword>
<dbReference type="Pfam" id="PF13912">
    <property type="entry name" value="zf-C2H2_6"/>
    <property type="match status" value="4"/>
</dbReference>
<keyword evidence="1" id="KW-0863">Zinc-finger</keyword>
<dbReference type="PANTHER" id="PTHR47591:SF1">
    <property type="entry name" value="ZINC FINGER PROTEIN ZAT2-RELATED"/>
    <property type="match status" value="1"/>
</dbReference>
<dbReference type="Proteomes" id="UP000626092">
    <property type="component" value="Unassembled WGS sequence"/>
</dbReference>
<organism evidence="4 5">
    <name type="scientific">Rhododendron simsii</name>
    <name type="common">Sims's rhododendron</name>
    <dbReference type="NCBI Taxonomy" id="118357"/>
    <lineage>
        <taxon>Eukaryota</taxon>
        <taxon>Viridiplantae</taxon>
        <taxon>Streptophyta</taxon>
        <taxon>Embryophyta</taxon>
        <taxon>Tracheophyta</taxon>
        <taxon>Spermatophyta</taxon>
        <taxon>Magnoliopsida</taxon>
        <taxon>eudicotyledons</taxon>
        <taxon>Gunneridae</taxon>
        <taxon>Pentapetalae</taxon>
        <taxon>asterids</taxon>
        <taxon>Ericales</taxon>
        <taxon>Ericaceae</taxon>
        <taxon>Ericoideae</taxon>
        <taxon>Rhodoreae</taxon>
        <taxon>Rhododendron</taxon>
    </lineage>
</organism>
<feature type="compositionally biased region" description="Polar residues" evidence="2">
    <location>
        <begin position="515"/>
        <end position="524"/>
    </location>
</feature>
<reference evidence="4" key="1">
    <citation type="submission" date="2019-11" db="EMBL/GenBank/DDBJ databases">
        <authorList>
            <person name="Liu Y."/>
            <person name="Hou J."/>
            <person name="Li T.-Q."/>
            <person name="Guan C.-H."/>
            <person name="Wu X."/>
            <person name="Wu H.-Z."/>
            <person name="Ling F."/>
            <person name="Zhang R."/>
            <person name="Shi X.-G."/>
            <person name="Ren J.-P."/>
            <person name="Chen E.-F."/>
            <person name="Sun J.-M."/>
        </authorList>
    </citation>
    <scope>NUCLEOTIDE SEQUENCE</scope>
    <source>
        <strain evidence="4">Adult_tree_wgs_1</strain>
        <tissue evidence="4">Leaves</tissue>
    </source>
</reference>
<feature type="domain" description="C2H2-type" evidence="3">
    <location>
        <begin position="52"/>
        <end position="79"/>
    </location>
</feature>
<accession>A0A834LKG6</accession>
<evidence type="ECO:0000256" key="1">
    <source>
        <dbReference type="PROSITE-ProRule" id="PRU00042"/>
    </source>
</evidence>
<keyword evidence="1" id="KW-0862">Zinc</keyword>